<feature type="domain" description="J" evidence="2">
    <location>
        <begin position="9"/>
        <end position="75"/>
    </location>
</feature>
<gene>
    <name evidence="3" type="ORF">BT67DRAFT_452366</name>
</gene>
<evidence type="ECO:0000259" key="2">
    <source>
        <dbReference type="PROSITE" id="PS50076"/>
    </source>
</evidence>
<feature type="compositionally biased region" description="Polar residues" evidence="1">
    <location>
        <begin position="245"/>
        <end position="263"/>
    </location>
</feature>
<accession>A0AAN6UCM0</accession>
<dbReference type="SUPFAM" id="SSF46565">
    <property type="entry name" value="Chaperone J-domain"/>
    <property type="match status" value="1"/>
</dbReference>
<feature type="compositionally biased region" description="Polar residues" evidence="1">
    <location>
        <begin position="305"/>
        <end position="338"/>
    </location>
</feature>
<dbReference type="InterPro" id="IPR001623">
    <property type="entry name" value="DnaJ_domain"/>
</dbReference>
<name>A0AAN6UCM0_9PEZI</name>
<evidence type="ECO:0000256" key="1">
    <source>
        <dbReference type="SAM" id="MobiDB-lite"/>
    </source>
</evidence>
<feature type="region of interest" description="Disordered" evidence="1">
    <location>
        <begin position="713"/>
        <end position="735"/>
    </location>
</feature>
<dbReference type="AlphaFoldDB" id="A0AAN6UCM0"/>
<feature type="compositionally biased region" description="Polar residues" evidence="1">
    <location>
        <begin position="217"/>
        <end position="231"/>
    </location>
</feature>
<dbReference type="CDD" id="cd06257">
    <property type="entry name" value="DnaJ"/>
    <property type="match status" value="1"/>
</dbReference>
<feature type="region of interest" description="Disordered" evidence="1">
    <location>
        <begin position="103"/>
        <end position="362"/>
    </location>
</feature>
<dbReference type="Pfam" id="PF00226">
    <property type="entry name" value="DnaJ"/>
    <property type="match status" value="1"/>
</dbReference>
<feature type="compositionally biased region" description="Low complexity" evidence="1">
    <location>
        <begin position="160"/>
        <end position="176"/>
    </location>
</feature>
<dbReference type="InterPro" id="IPR050817">
    <property type="entry name" value="DjlA_DnaK_co-chaperone"/>
</dbReference>
<feature type="region of interest" description="Disordered" evidence="1">
    <location>
        <begin position="477"/>
        <end position="496"/>
    </location>
</feature>
<organism evidence="3 4">
    <name type="scientific">Trichocladium antarcticum</name>
    <dbReference type="NCBI Taxonomy" id="1450529"/>
    <lineage>
        <taxon>Eukaryota</taxon>
        <taxon>Fungi</taxon>
        <taxon>Dikarya</taxon>
        <taxon>Ascomycota</taxon>
        <taxon>Pezizomycotina</taxon>
        <taxon>Sordariomycetes</taxon>
        <taxon>Sordariomycetidae</taxon>
        <taxon>Sordariales</taxon>
        <taxon>Chaetomiaceae</taxon>
        <taxon>Trichocladium</taxon>
    </lineage>
</organism>
<dbReference type="EMBL" id="MU853435">
    <property type="protein sequence ID" value="KAK4130533.1"/>
    <property type="molecule type" value="Genomic_DNA"/>
</dbReference>
<comment type="caution">
    <text evidence="3">The sequence shown here is derived from an EMBL/GenBank/DDBJ whole genome shotgun (WGS) entry which is preliminary data.</text>
</comment>
<dbReference type="PRINTS" id="PR00625">
    <property type="entry name" value="JDOMAIN"/>
</dbReference>
<sequence length="917" mass="99642">MVKLDYDRNYYADLEISGTADAVEVKKQFKKLALKWHPDRNPGKEEEAKERFLVIQAAHEILTDPATKAKFDAYRQRTNRYPSASGVKGNPWQYAAQDVNQRFGAPPKRAPMPTRPAAAPAGSTRYWDWGQKAPPKPRTENARTTAEAWDRSRPQPKPSQPAAAAATSAARPGTRPGNPPPVPPRTAAQARRQEAAFGTRRTGYAPASPMGDEPPVRNQNYNTGTRESVPQPSQPRPASAFVDPLSSQFNDAFFDNRQSSPYATNVGEKTNPFEPLNVNRAKSMRDGGRRFPGDPDAAEAPPQPSTRQRSASVGSDNFQKSTKETPASNEPNVRPTFQSQSRASARYSPRSAVPNSAPATATFGGPNSSASFVNSSANATVNGDSSTQARSGTKVYESPAFYTIYRNLYRTAFPGSSVQTPHSNSRAGERAHPETKNRFSAYLPEERTPTPIGERSSPGSNVFERRLHAQLQHILSGPRTHPSGPHVPSAPKSALSPKMTGYRVGKHTTNTGHPASFSVPDSDPATPAQHARFTRNSADNINTQFVADEKGNPNFRFSAGASSSPEDGFIRAKQRARGHQSPLRNEFTSSAESSAGAPQQNGTSKQPGDFVADEWKKAFGPHVFEPLQPGRPSASPTRPMRPIKKTRPVRMTAGTGGIVDDDDTSGEEATKSAAAHGGIDGTRSPNAMDIDPPAPGPTIPPVTGPRNINVEPTKPEWRAGNGAHPEPKPGTGIKVPGLNPTAAGSEDSDDFRPMLSEFRNVEPFAQKASGLNSFADLSSQLPFTSRASAKIPIGHEKPRQLDFPTPPTAPRLPAGLVVPGTKLSAPAWTTYVREFESYLGLWFDFNKKVTDHFAARQKVNENRGRAWANAQGDGGVAEYMLSLEQDKFVRQRWMAACDAHELHFREFLAGRERVVRQ</sequence>
<keyword evidence="4" id="KW-1185">Reference proteome</keyword>
<dbReference type="InterPro" id="IPR036869">
    <property type="entry name" value="J_dom_sf"/>
</dbReference>
<evidence type="ECO:0000313" key="4">
    <source>
        <dbReference type="Proteomes" id="UP001304895"/>
    </source>
</evidence>
<dbReference type="SMART" id="SM00271">
    <property type="entry name" value="DnaJ"/>
    <property type="match status" value="1"/>
</dbReference>
<dbReference type="PANTHER" id="PTHR24074">
    <property type="entry name" value="CO-CHAPERONE PROTEIN DJLA"/>
    <property type="match status" value="1"/>
</dbReference>
<proteinExistence type="predicted"/>
<feature type="compositionally biased region" description="Polar residues" evidence="1">
    <location>
        <begin position="416"/>
        <end position="426"/>
    </location>
</feature>
<reference evidence="3" key="1">
    <citation type="journal article" date="2023" name="Mol. Phylogenet. Evol.">
        <title>Genome-scale phylogeny and comparative genomics of the fungal order Sordariales.</title>
        <authorList>
            <person name="Hensen N."/>
            <person name="Bonometti L."/>
            <person name="Westerberg I."/>
            <person name="Brannstrom I.O."/>
            <person name="Guillou S."/>
            <person name="Cros-Aarteil S."/>
            <person name="Calhoun S."/>
            <person name="Haridas S."/>
            <person name="Kuo A."/>
            <person name="Mondo S."/>
            <person name="Pangilinan J."/>
            <person name="Riley R."/>
            <person name="LaButti K."/>
            <person name="Andreopoulos B."/>
            <person name="Lipzen A."/>
            <person name="Chen C."/>
            <person name="Yan M."/>
            <person name="Daum C."/>
            <person name="Ng V."/>
            <person name="Clum A."/>
            <person name="Steindorff A."/>
            <person name="Ohm R.A."/>
            <person name="Martin F."/>
            <person name="Silar P."/>
            <person name="Natvig D.O."/>
            <person name="Lalanne C."/>
            <person name="Gautier V."/>
            <person name="Ament-Velasquez S.L."/>
            <person name="Kruys A."/>
            <person name="Hutchinson M.I."/>
            <person name="Powell A.J."/>
            <person name="Barry K."/>
            <person name="Miller A.N."/>
            <person name="Grigoriev I.V."/>
            <person name="Debuchy R."/>
            <person name="Gladieux P."/>
            <person name="Hiltunen Thoren M."/>
            <person name="Johannesson H."/>
        </authorList>
    </citation>
    <scope>NUCLEOTIDE SEQUENCE</scope>
    <source>
        <strain evidence="3">CBS 123565</strain>
    </source>
</reference>
<dbReference type="Proteomes" id="UP001304895">
    <property type="component" value="Unassembled WGS sequence"/>
</dbReference>
<feature type="region of interest" description="Disordered" evidence="1">
    <location>
        <begin position="572"/>
        <end position="609"/>
    </location>
</feature>
<feature type="compositionally biased region" description="Polar residues" evidence="1">
    <location>
        <begin position="582"/>
        <end position="606"/>
    </location>
</feature>
<dbReference type="FunFam" id="1.10.287.110:FF:000096">
    <property type="entry name" value="DnaJ domain protein"/>
    <property type="match status" value="1"/>
</dbReference>
<protein>
    <recommendedName>
        <fullName evidence="2">J domain-containing protein</fullName>
    </recommendedName>
</protein>
<dbReference type="Gene3D" id="1.10.287.110">
    <property type="entry name" value="DnaJ domain"/>
    <property type="match status" value="1"/>
</dbReference>
<feature type="region of interest" description="Disordered" evidence="1">
    <location>
        <begin position="416"/>
        <end position="435"/>
    </location>
</feature>
<feature type="compositionally biased region" description="Low complexity" evidence="1">
    <location>
        <begin position="339"/>
        <end position="352"/>
    </location>
</feature>
<dbReference type="PROSITE" id="PS50076">
    <property type="entry name" value="DNAJ_2"/>
    <property type="match status" value="1"/>
</dbReference>
<reference evidence="3" key="2">
    <citation type="submission" date="2023-05" db="EMBL/GenBank/DDBJ databases">
        <authorList>
            <consortium name="Lawrence Berkeley National Laboratory"/>
            <person name="Steindorff A."/>
            <person name="Hensen N."/>
            <person name="Bonometti L."/>
            <person name="Westerberg I."/>
            <person name="Brannstrom I.O."/>
            <person name="Guillou S."/>
            <person name="Cros-Aarteil S."/>
            <person name="Calhoun S."/>
            <person name="Haridas S."/>
            <person name="Kuo A."/>
            <person name="Mondo S."/>
            <person name="Pangilinan J."/>
            <person name="Riley R."/>
            <person name="Labutti K."/>
            <person name="Andreopoulos B."/>
            <person name="Lipzen A."/>
            <person name="Chen C."/>
            <person name="Yanf M."/>
            <person name="Daum C."/>
            <person name="Ng V."/>
            <person name="Clum A."/>
            <person name="Ohm R."/>
            <person name="Martin F."/>
            <person name="Silar P."/>
            <person name="Natvig D."/>
            <person name="Lalanne C."/>
            <person name="Gautier V."/>
            <person name="Ament-Velasquez S.L."/>
            <person name="Kruys A."/>
            <person name="Hutchinson M.I."/>
            <person name="Powell A.J."/>
            <person name="Barry K."/>
            <person name="Miller A.N."/>
            <person name="Grigoriev I.V."/>
            <person name="Debuchy R."/>
            <person name="Gladieux P."/>
            <person name="Thoren M.H."/>
            <person name="Johannesson H."/>
        </authorList>
    </citation>
    <scope>NUCLEOTIDE SEQUENCE</scope>
    <source>
        <strain evidence="3">CBS 123565</strain>
    </source>
</reference>
<feature type="region of interest" description="Disordered" evidence="1">
    <location>
        <begin position="622"/>
        <end position="687"/>
    </location>
</feature>
<evidence type="ECO:0000313" key="3">
    <source>
        <dbReference type="EMBL" id="KAK4130533.1"/>
    </source>
</evidence>
<feature type="compositionally biased region" description="Basic and acidic residues" evidence="1">
    <location>
        <begin position="283"/>
        <end position="293"/>
    </location>
</feature>